<keyword evidence="4" id="KW-0378">Hydrolase</keyword>
<dbReference type="STRING" id="543379.A0A232FEX1"/>
<dbReference type="PRINTS" id="PR00481">
    <property type="entry name" value="LAMNOPPTDASE"/>
</dbReference>
<name>A0A232FEX1_9HYME</name>
<dbReference type="EMBL" id="NNAY01000338">
    <property type="protein sequence ID" value="OXU29093.1"/>
    <property type="molecule type" value="Genomic_DNA"/>
</dbReference>
<dbReference type="PANTHER" id="PTHR11963:SF48">
    <property type="entry name" value="DIPEPTIDASE B, ISOFORM A"/>
    <property type="match status" value="1"/>
</dbReference>
<dbReference type="OrthoDB" id="10041421at2759"/>
<keyword evidence="3" id="KW-0645">Protease</keyword>
<gene>
    <name evidence="6" type="ORF">TSAR_000439</name>
</gene>
<dbReference type="PANTHER" id="PTHR11963">
    <property type="entry name" value="LEUCINE AMINOPEPTIDASE-RELATED"/>
    <property type="match status" value="1"/>
</dbReference>
<accession>A0A232FEX1</accession>
<evidence type="ECO:0000256" key="1">
    <source>
        <dbReference type="ARBA" id="ARBA00009528"/>
    </source>
</evidence>
<keyword evidence="2" id="KW-0031">Aminopeptidase</keyword>
<proteinExistence type="inferred from homology"/>
<feature type="domain" description="Cytosol aminopeptidase" evidence="5">
    <location>
        <begin position="256"/>
        <end position="586"/>
    </location>
</feature>
<sequence length="712" mass="76700">MSTRAIILLSVGRRGVGRRIFHQNLDCSKRIISSRSLHICARPNIAINRSFAACTSRLLQLRLPSSGKANCYSTYCHDMSIYLPSQLKIETNVCSPDYDGIVLVSGTPPGSEEPEPFKSVLFCAAQIDSGLFELGAVLPINLPAKRLIYSPTGSINPDYDDVRVFKEAAVKGIKRALQAGVRKPLLVLLPDSRFENTELVTLLGALEALYVPLEVREIGPERTHKAAQLAVWSPICSKKLQGVVKLAGALESGRYVARDIGGSDPERMAPPRVEEYVRELFANTRINVQVISDLPTLEKEYPLFAAVNRGASVIPRHAGRIIFLTYEPQDPSCVLETVMLVGKGVTFDTGGNDIKVSHGMVGMSRDKCGAAASVGFMQTVNLLQPPTVKVVAAIGVVRNSCGENAYVADEVVTARSGARVRVNNTDAEGRFVMADILYHVKEMAMGSVNPHIFTIATLTGHAMRTAGDGFSIAMDNSVARSVSNAYKLQACGDVVGDMFEVSIIRREDFDLHKGKMEGDDIIQSGQKSSAATNRGHQGPCAFLIMASGLDKHGKTSEKPLEYCHLDIAASAGNLPDPATGAPIAALSKRFLAKEFEENLAEANGAPLKYTHIDMAGQLGLGLNFYDGNPLLGLAYCYLVQGKCLTIYTCPPGCELISELDCKPVVAAPTRLCALRSAGSVQESLTGKMVQLVCSEEDAGVEEECARSSKSCR</sequence>
<feature type="non-terminal residue" evidence="6">
    <location>
        <position position="712"/>
    </location>
</feature>
<evidence type="ECO:0000256" key="2">
    <source>
        <dbReference type="ARBA" id="ARBA00022438"/>
    </source>
</evidence>
<dbReference type="Proteomes" id="UP000215335">
    <property type="component" value="Unassembled WGS sequence"/>
</dbReference>
<evidence type="ECO:0000256" key="4">
    <source>
        <dbReference type="ARBA" id="ARBA00022801"/>
    </source>
</evidence>
<comment type="caution">
    <text evidence="6">The sequence shown here is derived from an EMBL/GenBank/DDBJ whole genome shotgun (WGS) entry which is preliminary data.</text>
</comment>
<dbReference type="Pfam" id="PF00883">
    <property type="entry name" value="Peptidase_M17"/>
    <property type="match status" value="1"/>
</dbReference>
<dbReference type="GO" id="GO:0005737">
    <property type="term" value="C:cytoplasm"/>
    <property type="evidence" value="ECO:0007669"/>
    <property type="project" value="InterPro"/>
</dbReference>
<dbReference type="Gene3D" id="3.40.630.10">
    <property type="entry name" value="Zn peptidases"/>
    <property type="match status" value="1"/>
</dbReference>
<keyword evidence="7" id="KW-1185">Reference proteome</keyword>
<reference evidence="6 7" key="1">
    <citation type="journal article" date="2017" name="Curr. Biol.">
        <title>The Evolution of Venom by Co-option of Single-Copy Genes.</title>
        <authorList>
            <person name="Martinson E.O."/>
            <person name="Mrinalini"/>
            <person name="Kelkar Y.D."/>
            <person name="Chang C.H."/>
            <person name="Werren J.H."/>
        </authorList>
    </citation>
    <scope>NUCLEOTIDE SEQUENCE [LARGE SCALE GENOMIC DNA]</scope>
    <source>
        <strain evidence="6 7">Alberta</strain>
        <tissue evidence="6">Whole body</tissue>
    </source>
</reference>
<comment type="similarity">
    <text evidence="1">Belongs to the peptidase M17 family.</text>
</comment>
<evidence type="ECO:0000259" key="5">
    <source>
        <dbReference type="Pfam" id="PF00883"/>
    </source>
</evidence>
<dbReference type="SUPFAM" id="SSF53187">
    <property type="entry name" value="Zn-dependent exopeptidases"/>
    <property type="match status" value="1"/>
</dbReference>
<dbReference type="CDD" id="cd00433">
    <property type="entry name" value="Peptidase_M17"/>
    <property type="match status" value="1"/>
</dbReference>
<dbReference type="InterPro" id="IPR011356">
    <property type="entry name" value="Leucine_aapep/pepB"/>
</dbReference>
<dbReference type="GO" id="GO:0006508">
    <property type="term" value="P:proteolysis"/>
    <property type="evidence" value="ECO:0007669"/>
    <property type="project" value="UniProtKB-KW"/>
</dbReference>
<evidence type="ECO:0000256" key="3">
    <source>
        <dbReference type="ARBA" id="ARBA00022670"/>
    </source>
</evidence>
<evidence type="ECO:0000313" key="7">
    <source>
        <dbReference type="Proteomes" id="UP000215335"/>
    </source>
</evidence>
<evidence type="ECO:0000313" key="6">
    <source>
        <dbReference type="EMBL" id="OXU29093.1"/>
    </source>
</evidence>
<dbReference type="GO" id="GO:0070006">
    <property type="term" value="F:metalloaminopeptidase activity"/>
    <property type="evidence" value="ECO:0007669"/>
    <property type="project" value="InterPro"/>
</dbReference>
<dbReference type="InterPro" id="IPR000819">
    <property type="entry name" value="Peptidase_M17_C"/>
</dbReference>
<protein>
    <recommendedName>
        <fullName evidence="5">Cytosol aminopeptidase domain-containing protein</fullName>
    </recommendedName>
</protein>
<dbReference type="GO" id="GO:0030145">
    <property type="term" value="F:manganese ion binding"/>
    <property type="evidence" value="ECO:0007669"/>
    <property type="project" value="InterPro"/>
</dbReference>
<dbReference type="AlphaFoldDB" id="A0A232FEX1"/>
<organism evidence="6 7">
    <name type="scientific">Trichomalopsis sarcophagae</name>
    <dbReference type="NCBI Taxonomy" id="543379"/>
    <lineage>
        <taxon>Eukaryota</taxon>
        <taxon>Metazoa</taxon>
        <taxon>Ecdysozoa</taxon>
        <taxon>Arthropoda</taxon>
        <taxon>Hexapoda</taxon>
        <taxon>Insecta</taxon>
        <taxon>Pterygota</taxon>
        <taxon>Neoptera</taxon>
        <taxon>Endopterygota</taxon>
        <taxon>Hymenoptera</taxon>
        <taxon>Apocrita</taxon>
        <taxon>Proctotrupomorpha</taxon>
        <taxon>Chalcidoidea</taxon>
        <taxon>Pteromalidae</taxon>
        <taxon>Pteromalinae</taxon>
        <taxon>Trichomalopsis</taxon>
    </lineage>
</organism>